<evidence type="ECO:0000313" key="7">
    <source>
        <dbReference type="Proteomes" id="UP000238322"/>
    </source>
</evidence>
<evidence type="ECO:0000256" key="4">
    <source>
        <dbReference type="SAM" id="SignalP"/>
    </source>
</evidence>
<dbReference type="PANTHER" id="PTHR30332:SF24">
    <property type="entry name" value="SECRETIN GSPD-RELATED"/>
    <property type="match status" value="1"/>
</dbReference>
<dbReference type="GO" id="GO:0016020">
    <property type="term" value="C:membrane"/>
    <property type="evidence" value="ECO:0007669"/>
    <property type="project" value="UniProtKB-SubCell"/>
</dbReference>
<evidence type="ECO:0000256" key="1">
    <source>
        <dbReference type="ARBA" id="ARBA00004370"/>
    </source>
</evidence>
<feature type="chain" id="PRO_5015450455" description="NolW-like domain-containing protein" evidence="4">
    <location>
        <begin position="21"/>
        <end position="320"/>
    </location>
</feature>
<dbReference type="EMBL" id="PUHY01000016">
    <property type="protein sequence ID" value="PQO28621.1"/>
    <property type="molecule type" value="Genomic_DNA"/>
</dbReference>
<sequence>MIRVCLTLFSICLAVSATQAQEPENSYSGQIKVFQLENLDPEAAARMLKDVLGKSDGETLTVNPEQKNLIVNGSPKRLELIEAILLKLDESPKKSPGTLRVYQLKFAKALELVGVLSDVFSGRDDLNSIRLGVDDKTNSVVAYGSTKAHEEIVQLIESLDRATSPEVQQVAKSIRFEVYWIAEGVKGREVPEEVEKVLSKQGDKLGIQMPSLVASASTACYLDGTNRSGMISFRNIKGAETLELDCEAMVTPLSDKTFKLDLRLSAGGASKTSIQTIVRTQIDHLVFVASTTISGETVKPTVFVLKVSEEQDSTPVKVAK</sequence>
<feature type="domain" description="NolW-like" evidence="5">
    <location>
        <begin position="100"/>
        <end position="162"/>
    </location>
</feature>
<gene>
    <name evidence="6" type="ORF">C5Y83_28905</name>
</gene>
<dbReference type="Proteomes" id="UP000238322">
    <property type="component" value="Unassembled WGS sequence"/>
</dbReference>
<evidence type="ECO:0000313" key="6">
    <source>
        <dbReference type="EMBL" id="PQO28621.1"/>
    </source>
</evidence>
<dbReference type="PANTHER" id="PTHR30332">
    <property type="entry name" value="PROBABLE GENERAL SECRETION PATHWAY PROTEIN D"/>
    <property type="match status" value="1"/>
</dbReference>
<protein>
    <recommendedName>
        <fullName evidence="5">NolW-like domain-containing protein</fullName>
    </recommendedName>
</protein>
<dbReference type="GO" id="GO:0009306">
    <property type="term" value="P:protein secretion"/>
    <property type="evidence" value="ECO:0007669"/>
    <property type="project" value="TreeGrafter"/>
</dbReference>
<dbReference type="GO" id="GO:0015627">
    <property type="term" value="C:type II protein secretion system complex"/>
    <property type="evidence" value="ECO:0007669"/>
    <property type="project" value="TreeGrafter"/>
</dbReference>
<dbReference type="InterPro" id="IPR038591">
    <property type="entry name" value="NolW-like_sf"/>
</dbReference>
<feature type="signal peptide" evidence="4">
    <location>
        <begin position="1"/>
        <end position="20"/>
    </location>
</feature>
<keyword evidence="3" id="KW-0472">Membrane</keyword>
<dbReference type="InterPro" id="IPR005644">
    <property type="entry name" value="NolW-like"/>
</dbReference>
<dbReference type="Pfam" id="PF03958">
    <property type="entry name" value="Secretin_N"/>
    <property type="match status" value="2"/>
</dbReference>
<dbReference type="Gene3D" id="3.30.1370.120">
    <property type="match status" value="2"/>
</dbReference>
<evidence type="ECO:0000259" key="5">
    <source>
        <dbReference type="Pfam" id="PF03958"/>
    </source>
</evidence>
<proteinExistence type="predicted"/>
<evidence type="ECO:0000256" key="2">
    <source>
        <dbReference type="ARBA" id="ARBA00022729"/>
    </source>
</evidence>
<dbReference type="AlphaFoldDB" id="A0A2S8F8Y7"/>
<keyword evidence="2 4" id="KW-0732">Signal</keyword>
<comment type="caution">
    <text evidence="6">The sequence shown here is derived from an EMBL/GenBank/DDBJ whole genome shotgun (WGS) entry which is preliminary data.</text>
</comment>
<evidence type="ECO:0000256" key="3">
    <source>
        <dbReference type="ARBA" id="ARBA00023136"/>
    </source>
</evidence>
<comment type="subcellular location">
    <subcellularLocation>
        <location evidence="1">Membrane</location>
    </subcellularLocation>
</comment>
<organism evidence="6 7">
    <name type="scientific">Blastopirellula marina</name>
    <dbReference type="NCBI Taxonomy" id="124"/>
    <lineage>
        <taxon>Bacteria</taxon>
        <taxon>Pseudomonadati</taxon>
        <taxon>Planctomycetota</taxon>
        <taxon>Planctomycetia</taxon>
        <taxon>Pirellulales</taxon>
        <taxon>Pirellulaceae</taxon>
        <taxon>Blastopirellula</taxon>
    </lineage>
</organism>
<accession>A0A2S8F8Y7</accession>
<reference evidence="6 7" key="1">
    <citation type="submission" date="2018-02" db="EMBL/GenBank/DDBJ databases">
        <title>Comparative genomes isolates from brazilian mangrove.</title>
        <authorList>
            <person name="Araujo J.E."/>
            <person name="Taketani R.G."/>
            <person name="Silva M.C.P."/>
            <person name="Loureco M.V."/>
            <person name="Andreote F.D."/>
        </authorList>
    </citation>
    <scope>NUCLEOTIDE SEQUENCE [LARGE SCALE GENOMIC DNA]</scope>
    <source>
        <strain evidence="6 7">Hex-1 MGV</strain>
    </source>
</reference>
<name>A0A2S8F8Y7_9BACT</name>
<dbReference type="RefSeq" id="WP_105333288.1">
    <property type="nucleotide sequence ID" value="NZ_PUHY01000016.1"/>
</dbReference>
<feature type="domain" description="NolW-like" evidence="5">
    <location>
        <begin position="32"/>
        <end position="92"/>
    </location>
</feature>
<dbReference type="InterPro" id="IPR050810">
    <property type="entry name" value="Bact_Secretion_Sys_Channel"/>
</dbReference>